<keyword evidence="3" id="KW-1185">Reference proteome</keyword>
<sequence length="451" mass="50286">MGEIGMARIEGIETIGDIVRHHGRLHPHKIALIFQGERIDYQSLDARSNQIAHALLAAGIKPGQRIAHFGKNSADYFALVFAAAKIGAVLVGINWRLSPAEARYILIDSESRLLFSDRDMPPLLEADDQADNEPCRSILIGAGDESGLMAFYRPHAKSDPQIAVDDDAVLYQMYTSGTTGHPKGAEITHKGVLLPRQMDDLIDAREWHRWTGDEVQLVQAPVFHLTGNVWAMIGLYVGATLVVHRDFDMDRIFDDIEREKISHAIFVPAMLMAMVQHPRAKTTDYQSLVAIYYGASPIPLDLLRHALSLFQSDFIQLYGMTEISGSATYLPAADHDPSGDNPRMRSAGKPFPWARIKIIDELGQSLPPHQVGEVLIKTDTVMRGYWKRPDATQAVLSDGWFHTGDAGLLDEDGYLYIHDRIKDMIISGGENIYPARWKAAFLPIPAFAMWQ</sequence>
<dbReference type="AlphaFoldDB" id="A0A5A7N3S2"/>
<protein>
    <submittedName>
        <fullName evidence="2">Acyl-CoA synthetase</fullName>
    </submittedName>
</protein>
<accession>A0A5A7N3S2</accession>
<dbReference type="Proteomes" id="UP000324996">
    <property type="component" value="Unassembled WGS sequence"/>
</dbReference>
<dbReference type="PANTHER" id="PTHR43767:SF1">
    <property type="entry name" value="NONRIBOSOMAL PEPTIDE SYNTHASE PES1 (EUROFUNG)-RELATED"/>
    <property type="match status" value="1"/>
</dbReference>
<comment type="caution">
    <text evidence="2">The sequence shown here is derived from an EMBL/GenBank/DDBJ whole genome shotgun (WGS) entry which is preliminary data.</text>
</comment>
<dbReference type="InterPro" id="IPR050237">
    <property type="entry name" value="ATP-dep_AMP-bd_enzyme"/>
</dbReference>
<evidence type="ECO:0000259" key="1">
    <source>
        <dbReference type="Pfam" id="PF00501"/>
    </source>
</evidence>
<reference evidence="2 3" key="1">
    <citation type="submission" date="2019-09" db="EMBL/GenBank/DDBJ databases">
        <title>NBRP : Genome information of microbial organism related human and environment.</title>
        <authorList>
            <person name="Hattori M."/>
            <person name="Oshima K."/>
            <person name="Inaba H."/>
            <person name="Suda W."/>
            <person name="Sakamoto M."/>
            <person name="Iino T."/>
            <person name="Kitahara M."/>
            <person name="Oshida Y."/>
            <person name="Iida T."/>
            <person name="Kudo T."/>
            <person name="Itoh T."/>
            <person name="Ohkuma M."/>
        </authorList>
    </citation>
    <scope>NUCLEOTIDE SEQUENCE [LARGE SCALE GENOMIC DNA]</scope>
    <source>
        <strain evidence="2 3">Q-1</strain>
    </source>
</reference>
<dbReference type="Gene3D" id="3.40.50.12780">
    <property type="entry name" value="N-terminal domain of ligase-like"/>
    <property type="match status" value="1"/>
</dbReference>
<dbReference type="PANTHER" id="PTHR43767">
    <property type="entry name" value="LONG-CHAIN-FATTY-ACID--COA LIGASE"/>
    <property type="match status" value="1"/>
</dbReference>
<evidence type="ECO:0000313" key="2">
    <source>
        <dbReference type="EMBL" id="GER02667.1"/>
    </source>
</evidence>
<organism evidence="2 3">
    <name type="scientific">Iodidimonas nitroreducens</name>
    <dbReference type="NCBI Taxonomy" id="1236968"/>
    <lineage>
        <taxon>Bacteria</taxon>
        <taxon>Pseudomonadati</taxon>
        <taxon>Pseudomonadota</taxon>
        <taxon>Alphaproteobacteria</taxon>
        <taxon>Iodidimonadales</taxon>
        <taxon>Iodidimonadaceae</taxon>
        <taxon>Iodidimonas</taxon>
    </lineage>
</organism>
<dbReference type="EMBL" id="BKCN01000001">
    <property type="protein sequence ID" value="GER02667.1"/>
    <property type="molecule type" value="Genomic_DNA"/>
</dbReference>
<gene>
    <name evidence="2" type="ORF">JCM17846_03490</name>
</gene>
<dbReference type="InterPro" id="IPR000873">
    <property type="entry name" value="AMP-dep_synth/lig_dom"/>
</dbReference>
<name>A0A5A7N3S2_9PROT</name>
<dbReference type="SUPFAM" id="SSF56801">
    <property type="entry name" value="Acetyl-CoA synthetase-like"/>
    <property type="match status" value="1"/>
</dbReference>
<dbReference type="InterPro" id="IPR042099">
    <property type="entry name" value="ANL_N_sf"/>
</dbReference>
<feature type="domain" description="AMP-dependent synthetase/ligase" evidence="1">
    <location>
        <begin position="21"/>
        <end position="386"/>
    </location>
</feature>
<evidence type="ECO:0000313" key="3">
    <source>
        <dbReference type="Proteomes" id="UP000324996"/>
    </source>
</evidence>
<dbReference type="Pfam" id="PF00501">
    <property type="entry name" value="AMP-binding"/>
    <property type="match status" value="1"/>
</dbReference>
<proteinExistence type="predicted"/>